<dbReference type="InParanoid" id="E9G978"/>
<organism evidence="1 2">
    <name type="scientific">Daphnia pulex</name>
    <name type="common">Water flea</name>
    <dbReference type="NCBI Taxonomy" id="6669"/>
    <lineage>
        <taxon>Eukaryota</taxon>
        <taxon>Metazoa</taxon>
        <taxon>Ecdysozoa</taxon>
        <taxon>Arthropoda</taxon>
        <taxon>Crustacea</taxon>
        <taxon>Branchiopoda</taxon>
        <taxon>Diplostraca</taxon>
        <taxon>Cladocera</taxon>
        <taxon>Anomopoda</taxon>
        <taxon>Daphniidae</taxon>
        <taxon>Daphnia</taxon>
    </lineage>
</organism>
<protein>
    <submittedName>
        <fullName evidence="1">Uncharacterized protein</fullName>
    </submittedName>
</protein>
<evidence type="ECO:0000313" key="2">
    <source>
        <dbReference type="Proteomes" id="UP000000305"/>
    </source>
</evidence>
<evidence type="ECO:0000313" key="1">
    <source>
        <dbReference type="EMBL" id="EFX84135.1"/>
    </source>
</evidence>
<dbReference type="AlphaFoldDB" id="E9G978"/>
<keyword evidence="2" id="KW-1185">Reference proteome</keyword>
<dbReference type="HOGENOM" id="CLU_2374869_0_0_1"/>
<gene>
    <name evidence="1" type="ORF">DAPPUDRAFT_239402</name>
</gene>
<accession>E9G978</accession>
<dbReference type="EMBL" id="GL732535">
    <property type="protein sequence ID" value="EFX84135.1"/>
    <property type="molecule type" value="Genomic_DNA"/>
</dbReference>
<name>E9G978_DAPPU</name>
<dbReference type="KEGG" id="dpx:DAPPUDRAFT_239402"/>
<sequence length="95" mass="10270">MNDGPNTNPKNHNIFSVHPFLIIAAFSRDHDLSRCTVTHVELTNDQQSDERTGGADAGKIVQNENVSKSNGKPKAVGAGGYLWGASKYAQVSCER</sequence>
<proteinExistence type="predicted"/>
<reference evidence="1 2" key="1">
    <citation type="journal article" date="2011" name="Science">
        <title>The ecoresponsive genome of Daphnia pulex.</title>
        <authorList>
            <person name="Colbourne J.K."/>
            <person name="Pfrender M.E."/>
            <person name="Gilbert D."/>
            <person name="Thomas W.K."/>
            <person name="Tucker A."/>
            <person name="Oakley T.H."/>
            <person name="Tokishita S."/>
            <person name="Aerts A."/>
            <person name="Arnold G.J."/>
            <person name="Basu M.K."/>
            <person name="Bauer D.J."/>
            <person name="Caceres C.E."/>
            <person name="Carmel L."/>
            <person name="Casola C."/>
            <person name="Choi J.H."/>
            <person name="Detter J.C."/>
            <person name="Dong Q."/>
            <person name="Dusheyko S."/>
            <person name="Eads B.D."/>
            <person name="Frohlich T."/>
            <person name="Geiler-Samerotte K.A."/>
            <person name="Gerlach D."/>
            <person name="Hatcher P."/>
            <person name="Jogdeo S."/>
            <person name="Krijgsveld J."/>
            <person name="Kriventseva E.V."/>
            <person name="Kultz D."/>
            <person name="Laforsch C."/>
            <person name="Lindquist E."/>
            <person name="Lopez J."/>
            <person name="Manak J.R."/>
            <person name="Muller J."/>
            <person name="Pangilinan J."/>
            <person name="Patwardhan R.P."/>
            <person name="Pitluck S."/>
            <person name="Pritham E.J."/>
            <person name="Rechtsteiner A."/>
            <person name="Rho M."/>
            <person name="Rogozin I.B."/>
            <person name="Sakarya O."/>
            <person name="Salamov A."/>
            <person name="Schaack S."/>
            <person name="Shapiro H."/>
            <person name="Shiga Y."/>
            <person name="Skalitzky C."/>
            <person name="Smith Z."/>
            <person name="Souvorov A."/>
            <person name="Sung W."/>
            <person name="Tang Z."/>
            <person name="Tsuchiya D."/>
            <person name="Tu H."/>
            <person name="Vos H."/>
            <person name="Wang M."/>
            <person name="Wolf Y.I."/>
            <person name="Yamagata H."/>
            <person name="Yamada T."/>
            <person name="Ye Y."/>
            <person name="Shaw J.R."/>
            <person name="Andrews J."/>
            <person name="Crease T.J."/>
            <person name="Tang H."/>
            <person name="Lucas S.M."/>
            <person name="Robertson H.M."/>
            <person name="Bork P."/>
            <person name="Koonin E.V."/>
            <person name="Zdobnov E.M."/>
            <person name="Grigoriev I.V."/>
            <person name="Lynch M."/>
            <person name="Boore J.L."/>
        </authorList>
    </citation>
    <scope>NUCLEOTIDE SEQUENCE [LARGE SCALE GENOMIC DNA]</scope>
</reference>
<dbReference type="Proteomes" id="UP000000305">
    <property type="component" value="Unassembled WGS sequence"/>
</dbReference>